<organism evidence="2">
    <name type="scientific">Candidatus Kentrum eta</name>
    <dbReference type="NCBI Taxonomy" id="2126337"/>
    <lineage>
        <taxon>Bacteria</taxon>
        <taxon>Pseudomonadati</taxon>
        <taxon>Pseudomonadota</taxon>
        <taxon>Gammaproteobacteria</taxon>
        <taxon>Candidatus Kentrum</taxon>
    </lineage>
</organism>
<proteinExistence type="predicted"/>
<dbReference type="AlphaFoldDB" id="A0A450VRC9"/>
<dbReference type="EMBL" id="CAADFG010000936">
    <property type="protein sequence ID" value="VFK09000.1"/>
    <property type="molecule type" value="Genomic_DNA"/>
</dbReference>
<reference evidence="2" key="1">
    <citation type="submission" date="2019-02" db="EMBL/GenBank/DDBJ databases">
        <authorList>
            <person name="Gruber-Vodicka R. H."/>
            <person name="Seah K. B. B."/>
        </authorList>
    </citation>
    <scope>NUCLEOTIDE SEQUENCE</scope>
    <source>
        <strain evidence="4">BECK_SA2B12</strain>
        <strain evidence="3">BECK_SA2B15</strain>
        <strain evidence="2">BECK_SA2B20</strain>
    </source>
</reference>
<dbReference type="EMBL" id="CAADFI010000767">
    <property type="protein sequence ID" value="VFK07328.1"/>
    <property type="molecule type" value="Genomic_DNA"/>
</dbReference>
<evidence type="ECO:0000313" key="1">
    <source>
        <dbReference type="EMBL" id="VFK07328.1"/>
    </source>
</evidence>
<dbReference type="EMBL" id="CAADFI010000768">
    <property type="protein sequence ID" value="VFK07343.1"/>
    <property type="molecule type" value="Genomic_DNA"/>
</dbReference>
<evidence type="ECO:0000313" key="2">
    <source>
        <dbReference type="EMBL" id="VFK07343.1"/>
    </source>
</evidence>
<dbReference type="EMBL" id="CAADFJ010000955">
    <property type="protein sequence ID" value="VFK12331.1"/>
    <property type="molecule type" value="Genomic_DNA"/>
</dbReference>
<evidence type="ECO:0000313" key="4">
    <source>
        <dbReference type="EMBL" id="VFK12331.1"/>
    </source>
</evidence>
<name>A0A450VRC9_9GAMM</name>
<accession>A0A450VRC9</accession>
<gene>
    <name evidence="3" type="ORF">BECKH772A_GA0070896_109361</name>
    <name evidence="1" type="ORF">BECKH772B_GA0070898_107671</name>
    <name evidence="2" type="ORF">BECKH772B_GA0070898_107682</name>
    <name evidence="4" type="ORF">BECKH772C_GA0070978_109551</name>
</gene>
<protein>
    <submittedName>
        <fullName evidence="2">Uncharacterized protein</fullName>
    </submittedName>
</protein>
<evidence type="ECO:0000313" key="3">
    <source>
        <dbReference type="EMBL" id="VFK09000.1"/>
    </source>
</evidence>
<sequence length="43" mass="4718">MEKKYIIQLTDIGCLGCCGVYFQSNSDENTKKTNFNLIGASIG</sequence>